<dbReference type="Proteomes" id="UP000789845">
    <property type="component" value="Unassembled WGS sequence"/>
</dbReference>
<evidence type="ECO:0000313" key="2">
    <source>
        <dbReference type="Proteomes" id="UP000789845"/>
    </source>
</evidence>
<name>A0A9C7G6R6_9BACI</name>
<dbReference type="EMBL" id="CAKJTG010000003">
    <property type="protein sequence ID" value="CAG9606979.1"/>
    <property type="molecule type" value="Genomic_DNA"/>
</dbReference>
<comment type="caution">
    <text evidence="1">The sequence shown here is derived from an EMBL/GenBank/DDBJ whole genome shotgun (WGS) entry which is preliminary data.</text>
</comment>
<organism evidence="1 2">
    <name type="scientific">Pseudoneobacillus rhizosphaerae</name>
    <dbReference type="NCBI Taxonomy" id="2880968"/>
    <lineage>
        <taxon>Bacteria</taxon>
        <taxon>Bacillati</taxon>
        <taxon>Bacillota</taxon>
        <taxon>Bacilli</taxon>
        <taxon>Bacillales</taxon>
        <taxon>Bacillaceae</taxon>
        <taxon>Pseudoneobacillus</taxon>
    </lineage>
</organism>
<gene>
    <name evidence="1" type="ORF">NEOCIP111885_00667</name>
</gene>
<evidence type="ECO:0000313" key="1">
    <source>
        <dbReference type="EMBL" id="CAG9606979.1"/>
    </source>
</evidence>
<protein>
    <submittedName>
        <fullName evidence="1">Uncharacterized protein</fullName>
    </submittedName>
</protein>
<keyword evidence="2" id="KW-1185">Reference proteome</keyword>
<accession>A0A9C7G6R6</accession>
<proteinExistence type="predicted"/>
<sequence length="31" mass="3671">MLTEYSHLFNGIFEIFYKINVVIKEGSVICY</sequence>
<reference evidence="1" key="1">
    <citation type="submission" date="2021-10" db="EMBL/GenBank/DDBJ databases">
        <authorList>
            <person name="Criscuolo A."/>
        </authorList>
    </citation>
    <scope>NUCLEOTIDE SEQUENCE</scope>
    <source>
        <strain evidence="1">CIP111885</strain>
    </source>
</reference>
<dbReference type="AlphaFoldDB" id="A0A9C7G6R6"/>